<feature type="compositionally biased region" description="Gly residues" evidence="1">
    <location>
        <begin position="448"/>
        <end position="457"/>
    </location>
</feature>
<proteinExistence type="predicted"/>
<feature type="domain" description="Flagellar hook-length control protein-like C-terminal" evidence="2">
    <location>
        <begin position="350"/>
        <end position="417"/>
    </location>
</feature>
<dbReference type="InterPro" id="IPR021136">
    <property type="entry name" value="Flagellar_hook_control-like_C"/>
</dbReference>
<evidence type="ECO:0000259" key="2">
    <source>
        <dbReference type="Pfam" id="PF02120"/>
    </source>
</evidence>
<keyword evidence="4" id="KW-1185">Reference proteome</keyword>
<feature type="compositionally biased region" description="Polar residues" evidence="1">
    <location>
        <begin position="475"/>
        <end position="490"/>
    </location>
</feature>
<gene>
    <name evidence="3" type="ORF">G6N74_24470</name>
</gene>
<reference evidence="3 4" key="1">
    <citation type="submission" date="2020-02" db="EMBL/GenBank/DDBJ databases">
        <title>Genome sequence of the type strain CGMCC 1.15528 of Mesorhizobium zhangyense.</title>
        <authorList>
            <person name="Gao J."/>
            <person name="Sun J."/>
        </authorList>
    </citation>
    <scope>NUCLEOTIDE SEQUENCE [LARGE SCALE GENOMIC DNA]</scope>
    <source>
        <strain evidence="3 4">CGMCC 1.15528</strain>
    </source>
</reference>
<dbReference type="CDD" id="cd17470">
    <property type="entry name" value="T3SS_Flik_C"/>
    <property type="match status" value="1"/>
</dbReference>
<dbReference type="Pfam" id="PF02120">
    <property type="entry name" value="Flg_hook"/>
    <property type="match status" value="1"/>
</dbReference>
<accession>A0A7C9VFK8</accession>
<feature type="compositionally biased region" description="Polar residues" evidence="1">
    <location>
        <begin position="68"/>
        <end position="79"/>
    </location>
</feature>
<feature type="region of interest" description="Disordered" evidence="1">
    <location>
        <begin position="101"/>
        <end position="214"/>
    </location>
</feature>
<protein>
    <recommendedName>
        <fullName evidence="2">Flagellar hook-length control protein-like C-terminal domain-containing protein</fullName>
    </recommendedName>
</protein>
<feature type="region of interest" description="Disordered" evidence="1">
    <location>
        <begin position="1"/>
        <end position="88"/>
    </location>
</feature>
<feature type="compositionally biased region" description="Basic and acidic residues" evidence="1">
    <location>
        <begin position="287"/>
        <end position="297"/>
    </location>
</feature>
<evidence type="ECO:0000313" key="4">
    <source>
        <dbReference type="Proteomes" id="UP000481252"/>
    </source>
</evidence>
<dbReference type="Gene3D" id="3.30.750.140">
    <property type="match status" value="1"/>
</dbReference>
<dbReference type="AlphaFoldDB" id="A0A7C9VFK8"/>
<feature type="compositionally biased region" description="Low complexity" evidence="1">
    <location>
        <begin position="186"/>
        <end position="196"/>
    </location>
</feature>
<organism evidence="3 4">
    <name type="scientific">Mesorhizobium zhangyense</name>
    <dbReference type="NCBI Taxonomy" id="1776730"/>
    <lineage>
        <taxon>Bacteria</taxon>
        <taxon>Pseudomonadati</taxon>
        <taxon>Pseudomonadota</taxon>
        <taxon>Alphaproteobacteria</taxon>
        <taxon>Hyphomicrobiales</taxon>
        <taxon>Phyllobacteriaceae</taxon>
        <taxon>Mesorhizobium</taxon>
    </lineage>
</organism>
<feature type="compositionally biased region" description="Low complexity" evidence="1">
    <location>
        <begin position="8"/>
        <end position="34"/>
    </location>
</feature>
<evidence type="ECO:0000256" key="1">
    <source>
        <dbReference type="SAM" id="MobiDB-lite"/>
    </source>
</evidence>
<dbReference type="InterPro" id="IPR038610">
    <property type="entry name" value="FliK-like_C_sf"/>
</dbReference>
<feature type="compositionally biased region" description="Polar residues" evidence="1">
    <location>
        <begin position="417"/>
        <end position="433"/>
    </location>
</feature>
<name>A0A7C9VFK8_9HYPH</name>
<sequence length="490" mass="49579">MTIGINQAPAATVSVPAVSGKSGKSGAKGQDSGSTFGAVVGLPGTKGKGGEMTSSAGIGLQKPEKLAQQKTPAASSEQGQPRWLRPGAQFDKVIDVALKATTDEADASGETLPEEDSAGTDPDGATDTRSAKAVGDPLSAIMMASRLETRGEQSGNAKAGSEKSDTTGMSSAREATAAKLPLEGDAASLAEAARAARSAEGKEQSTAANFRLPGQVSGEMATLSVARTDVKNAAKSAAASLTVSLSQATTVGDATADGADAAIPSVGDDFRQSLEAGSRGRQQADTSGRRSDGKAERVTVVNQQNIPAPIAQSPVSTASALANQLAADTGWREAAAPSFRPLAAQPNLSSAHTLKIQLNPAELGVVTASMRFSGEQLTVEIQVENGDAYRRLSADSETIVKSLRAMGLDIDRVTVQQPQVASQSVTRTDSSAMASGFAPRDQQSFGSAGSGGNGETSGGQRSARDGNDGAYGTSDGASTSSNRSGSDLYI</sequence>
<dbReference type="Proteomes" id="UP000481252">
    <property type="component" value="Unassembled WGS sequence"/>
</dbReference>
<dbReference type="RefSeq" id="WP_165120627.1">
    <property type="nucleotide sequence ID" value="NZ_JAAKZG010000014.1"/>
</dbReference>
<feature type="region of interest" description="Disordered" evidence="1">
    <location>
        <begin position="417"/>
        <end position="490"/>
    </location>
</feature>
<evidence type="ECO:0000313" key="3">
    <source>
        <dbReference type="EMBL" id="NGN44229.1"/>
    </source>
</evidence>
<dbReference type="EMBL" id="JAAKZG010000014">
    <property type="protein sequence ID" value="NGN44229.1"/>
    <property type="molecule type" value="Genomic_DNA"/>
</dbReference>
<feature type="region of interest" description="Disordered" evidence="1">
    <location>
        <begin position="274"/>
        <end position="297"/>
    </location>
</feature>
<comment type="caution">
    <text evidence="3">The sequence shown here is derived from an EMBL/GenBank/DDBJ whole genome shotgun (WGS) entry which is preliminary data.</text>
</comment>
<feature type="compositionally biased region" description="Acidic residues" evidence="1">
    <location>
        <begin position="103"/>
        <end position="118"/>
    </location>
</feature>